<evidence type="ECO:0000256" key="1">
    <source>
        <dbReference type="SAM" id="MobiDB-lite"/>
    </source>
</evidence>
<feature type="region of interest" description="Disordered" evidence="1">
    <location>
        <begin position="11"/>
        <end position="31"/>
    </location>
</feature>
<dbReference type="Proteomes" id="UP000594262">
    <property type="component" value="Unplaced"/>
</dbReference>
<dbReference type="AlphaFoldDB" id="A0A7M5V786"/>
<keyword evidence="3" id="KW-1185">Reference proteome</keyword>
<name>A0A7M5V786_9CNID</name>
<dbReference type="EnsemblMetazoa" id="CLYHEMT004823.1">
    <property type="protein sequence ID" value="CLYHEMP004823.1"/>
    <property type="gene ID" value="CLYHEMG004823"/>
</dbReference>
<proteinExistence type="predicted"/>
<organism evidence="2 3">
    <name type="scientific">Clytia hemisphaerica</name>
    <dbReference type="NCBI Taxonomy" id="252671"/>
    <lineage>
        <taxon>Eukaryota</taxon>
        <taxon>Metazoa</taxon>
        <taxon>Cnidaria</taxon>
        <taxon>Hydrozoa</taxon>
        <taxon>Hydroidolina</taxon>
        <taxon>Leptothecata</taxon>
        <taxon>Obeliida</taxon>
        <taxon>Clytiidae</taxon>
        <taxon>Clytia</taxon>
    </lineage>
</organism>
<sequence length="112" mass="12526">EEVNQIEMVIEEVDDKSSSDSDSDDADDQIMNEEDIKKLQTKLKMWMAKHPQVTRGQFGSLIERSAGTVSDLINKKQTPSTKQGITVWHVIKKFLEDKSQQDALISSAASSS</sequence>
<protein>
    <submittedName>
        <fullName evidence="2">Uncharacterized protein</fullName>
    </submittedName>
</protein>
<evidence type="ECO:0000313" key="2">
    <source>
        <dbReference type="EnsemblMetazoa" id="CLYHEMP004823.1"/>
    </source>
</evidence>
<accession>A0A7M5V786</accession>
<reference evidence="2" key="1">
    <citation type="submission" date="2021-01" db="UniProtKB">
        <authorList>
            <consortium name="EnsemblMetazoa"/>
        </authorList>
    </citation>
    <scope>IDENTIFICATION</scope>
</reference>
<feature type="compositionally biased region" description="Acidic residues" evidence="1">
    <location>
        <begin position="21"/>
        <end position="31"/>
    </location>
</feature>
<evidence type="ECO:0000313" key="3">
    <source>
        <dbReference type="Proteomes" id="UP000594262"/>
    </source>
</evidence>